<evidence type="ECO:0000256" key="1">
    <source>
        <dbReference type="ARBA" id="ARBA00010652"/>
    </source>
</evidence>
<evidence type="ECO:0000256" key="2">
    <source>
        <dbReference type="SAM" id="MobiDB-lite"/>
    </source>
</evidence>
<gene>
    <name evidence="4" type="ORF">FK530_03095</name>
</gene>
<feature type="compositionally biased region" description="Basic residues" evidence="2">
    <location>
        <begin position="16"/>
        <end position="43"/>
    </location>
</feature>
<dbReference type="SUPFAM" id="SSF140459">
    <property type="entry name" value="PE/PPE dimer-like"/>
    <property type="match status" value="1"/>
</dbReference>
<proteinExistence type="inferred from homology"/>
<comment type="caution">
    <text evidence="4">The sequence shown here is derived from an EMBL/GenBank/DDBJ whole genome shotgun (WGS) entry which is preliminary data.</text>
</comment>
<evidence type="ECO:0000313" key="4">
    <source>
        <dbReference type="EMBL" id="TWS30863.1"/>
    </source>
</evidence>
<evidence type="ECO:0000259" key="3">
    <source>
        <dbReference type="Pfam" id="PF00823"/>
    </source>
</evidence>
<feature type="region of interest" description="Disordered" evidence="2">
    <location>
        <begin position="1"/>
        <end position="59"/>
    </location>
</feature>
<keyword evidence="5" id="KW-1185">Reference proteome</keyword>
<dbReference type="AlphaFoldDB" id="A0A5C5S8K7"/>
<protein>
    <submittedName>
        <fullName evidence="4">PPE domain-containing protein</fullName>
    </submittedName>
</protein>
<reference evidence="4 5" key="1">
    <citation type="submission" date="2019-06" db="EMBL/GenBank/DDBJ databases">
        <title>Tsukamurella conjunctivitidis sp. nov., Tsukamurella assacharolytica sp. nov. and Tsukamurella sputae sp. nov. isolated from patients with conjunctivitis, bacteraemia (lymphoma) and respiratory infection (sputum) in Hong Kong.</title>
        <authorList>
            <person name="Teng J.L.L."/>
            <person name="Lee H.H."/>
            <person name="Fong J.Y.H."/>
            <person name="Fok K.M.N."/>
            <person name="Lau S.K.P."/>
            <person name="Woo P.C.Y."/>
        </authorList>
    </citation>
    <scope>NUCLEOTIDE SEQUENCE [LARGE SCALE GENOMIC DNA]</scope>
    <source>
        <strain evidence="4 5">HKU72</strain>
    </source>
</reference>
<dbReference type="InterPro" id="IPR038332">
    <property type="entry name" value="PPE_sf"/>
</dbReference>
<dbReference type="InterPro" id="IPR000030">
    <property type="entry name" value="PPE_dom"/>
</dbReference>
<feature type="compositionally biased region" description="Low complexity" evidence="2">
    <location>
        <begin position="290"/>
        <end position="301"/>
    </location>
</feature>
<dbReference type="Pfam" id="PF00823">
    <property type="entry name" value="PPE"/>
    <property type="match status" value="1"/>
</dbReference>
<comment type="similarity">
    <text evidence="1">Belongs to the mycobacterial PPE family.</text>
</comment>
<organism evidence="4 5">
    <name type="scientific">Tsukamurella conjunctivitidis</name>
    <dbReference type="NCBI Taxonomy" id="2592068"/>
    <lineage>
        <taxon>Bacteria</taxon>
        <taxon>Bacillati</taxon>
        <taxon>Actinomycetota</taxon>
        <taxon>Actinomycetes</taxon>
        <taxon>Mycobacteriales</taxon>
        <taxon>Tsukamurellaceae</taxon>
        <taxon>Tsukamurella</taxon>
    </lineage>
</organism>
<feature type="domain" description="PPE" evidence="3">
    <location>
        <begin position="59"/>
        <end position="226"/>
    </location>
</feature>
<evidence type="ECO:0000313" key="5">
    <source>
        <dbReference type="Proteomes" id="UP000319375"/>
    </source>
</evidence>
<feature type="region of interest" description="Disordered" evidence="2">
    <location>
        <begin position="231"/>
        <end position="264"/>
    </location>
</feature>
<dbReference type="Gene3D" id="1.20.1260.20">
    <property type="entry name" value="PPE superfamily"/>
    <property type="match status" value="1"/>
</dbReference>
<dbReference type="EMBL" id="VIGX01000001">
    <property type="protein sequence ID" value="TWS30863.1"/>
    <property type="molecule type" value="Genomic_DNA"/>
</dbReference>
<feature type="compositionally biased region" description="Basic and acidic residues" evidence="2">
    <location>
        <begin position="242"/>
        <end position="251"/>
    </location>
</feature>
<sequence length="365" mass="36585">MHGGGTIPRRGDRGRRPAPPRRRRIGSRHRGAARGLGTRRHPRPGGLTVPRDPGFTGVDWSTRTTERLAGDLLGAAGAQPLTTAAQETARLASAYGAAAVQLDRLVVRLDGAVDMGRRESDVRRTGPLPEYARWLARHAADLAEYAAKLAGQAAAYETAARAMPSVADAARIRTDRENAQAAAAAGGAEPAVAALVGAAADSERVEQQAHGTAAAVMTGFERAAEPLRAPWEFAAPPSLPVDRSRTTKDKGAGGGSATGRGAGAVGAPAAPLGAFPVGVLQREQGGGGATTAASASGTSSAAGRGIPMMPAGMMGAAGAAAAAKHAVQTTGAVPSDGADDEPDAFVVHAAPAVLGAHGESLAESS</sequence>
<name>A0A5C5S8K7_9ACTN</name>
<dbReference type="Proteomes" id="UP000319375">
    <property type="component" value="Unassembled WGS sequence"/>
</dbReference>
<feature type="compositionally biased region" description="Gly residues" evidence="2">
    <location>
        <begin position="252"/>
        <end position="264"/>
    </location>
</feature>
<feature type="region of interest" description="Disordered" evidence="2">
    <location>
        <begin position="281"/>
        <end position="301"/>
    </location>
</feature>
<accession>A0A5C5S8K7</accession>